<organism evidence="2 3">
    <name type="scientific">Suillus discolor</name>
    <dbReference type="NCBI Taxonomy" id="1912936"/>
    <lineage>
        <taxon>Eukaryota</taxon>
        <taxon>Fungi</taxon>
        <taxon>Dikarya</taxon>
        <taxon>Basidiomycota</taxon>
        <taxon>Agaricomycotina</taxon>
        <taxon>Agaricomycetes</taxon>
        <taxon>Agaricomycetidae</taxon>
        <taxon>Boletales</taxon>
        <taxon>Suillineae</taxon>
        <taxon>Suillaceae</taxon>
        <taxon>Suillus</taxon>
    </lineage>
</organism>
<dbReference type="Proteomes" id="UP000823399">
    <property type="component" value="Unassembled WGS sequence"/>
</dbReference>
<accession>A0A9P7JV09</accession>
<dbReference type="OrthoDB" id="2693150at2759"/>
<evidence type="ECO:0000256" key="1">
    <source>
        <dbReference type="SAM" id="MobiDB-lite"/>
    </source>
</evidence>
<protein>
    <submittedName>
        <fullName evidence="2">Uncharacterized protein</fullName>
    </submittedName>
</protein>
<reference evidence="2" key="1">
    <citation type="journal article" date="2020" name="New Phytol.">
        <title>Comparative genomics reveals dynamic genome evolution in host specialist ectomycorrhizal fungi.</title>
        <authorList>
            <person name="Lofgren L.A."/>
            <person name="Nguyen N.H."/>
            <person name="Vilgalys R."/>
            <person name="Ruytinx J."/>
            <person name="Liao H.L."/>
            <person name="Branco S."/>
            <person name="Kuo A."/>
            <person name="LaButti K."/>
            <person name="Lipzen A."/>
            <person name="Andreopoulos W."/>
            <person name="Pangilinan J."/>
            <person name="Riley R."/>
            <person name="Hundley H."/>
            <person name="Na H."/>
            <person name="Barry K."/>
            <person name="Grigoriev I.V."/>
            <person name="Stajich J.E."/>
            <person name="Kennedy P.G."/>
        </authorList>
    </citation>
    <scope>NUCLEOTIDE SEQUENCE</scope>
    <source>
        <strain evidence="2">FC423</strain>
    </source>
</reference>
<sequence>MAIVIPHCHSLLSLHPTLPTSHHPSISLYRSLHPPASPSLRLWTKGTFQPHKTSQTEHEMCQYLEWELNVDPVTFREFEDMVKKYLTTPPPTTNPFLPPPATLAPTPIYVASPPTPPGMEDCTAHIVSASSSPGIPKSPPPSSSYITPPTLPSSTASPPTPPGMEDCPARIILALSSPGIPKHKPVRLYR</sequence>
<comment type="caution">
    <text evidence="2">The sequence shown here is derived from an EMBL/GenBank/DDBJ whole genome shotgun (WGS) entry which is preliminary data.</text>
</comment>
<evidence type="ECO:0000313" key="2">
    <source>
        <dbReference type="EMBL" id="KAG2109904.1"/>
    </source>
</evidence>
<dbReference type="EMBL" id="JABBWM010000022">
    <property type="protein sequence ID" value="KAG2109904.1"/>
    <property type="molecule type" value="Genomic_DNA"/>
</dbReference>
<proteinExistence type="predicted"/>
<dbReference type="RefSeq" id="XP_041293772.1">
    <property type="nucleotide sequence ID" value="XM_041441373.1"/>
</dbReference>
<evidence type="ECO:0000313" key="3">
    <source>
        <dbReference type="Proteomes" id="UP000823399"/>
    </source>
</evidence>
<gene>
    <name evidence="2" type="ORF">F5147DRAFT_772752</name>
</gene>
<dbReference type="GeneID" id="64703632"/>
<feature type="region of interest" description="Disordered" evidence="1">
    <location>
        <begin position="128"/>
        <end position="168"/>
    </location>
</feature>
<feature type="compositionally biased region" description="Low complexity" evidence="1">
    <location>
        <begin position="143"/>
        <end position="157"/>
    </location>
</feature>
<dbReference type="AlphaFoldDB" id="A0A9P7JV09"/>
<name>A0A9P7JV09_9AGAM</name>
<keyword evidence="3" id="KW-1185">Reference proteome</keyword>